<protein>
    <submittedName>
        <fullName evidence="3">ATP synthase subunit beta</fullName>
    </submittedName>
</protein>
<dbReference type="InterPro" id="IPR029063">
    <property type="entry name" value="SAM-dependent_MTases_sf"/>
</dbReference>
<evidence type="ECO:0000256" key="2">
    <source>
        <dbReference type="ARBA" id="ARBA00022679"/>
    </source>
</evidence>
<organism evidence="3 4">
    <name type="scientific">Sphingomonas bisphenolicum</name>
    <dbReference type="NCBI Taxonomy" id="296544"/>
    <lineage>
        <taxon>Bacteria</taxon>
        <taxon>Pseudomonadati</taxon>
        <taxon>Pseudomonadota</taxon>
        <taxon>Alphaproteobacteria</taxon>
        <taxon>Sphingomonadales</taxon>
        <taxon>Sphingomonadaceae</taxon>
        <taxon>Sphingomonas</taxon>
    </lineage>
</organism>
<dbReference type="InterPro" id="IPR038375">
    <property type="entry name" value="NDUFAF7_sf"/>
</dbReference>
<dbReference type="PANTHER" id="PTHR12049">
    <property type="entry name" value="PROTEIN ARGININE METHYLTRANSFERASE NDUFAF7, MITOCHONDRIAL"/>
    <property type="match status" value="1"/>
</dbReference>
<evidence type="ECO:0000313" key="4">
    <source>
        <dbReference type="Proteomes" id="UP001059971"/>
    </source>
</evidence>
<dbReference type="Pfam" id="PF02636">
    <property type="entry name" value="Methyltransf_28"/>
    <property type="match status" value="1"/>
</dbReference>
<evidence type="ECO:0000313" key="3">
    <source>
        <dbReference type="EMBL" id="BBF68907.1"/>
    </source>
</evidence>
<name>A0ABM7G0Z9_9SPHN</name>
<keyword evidence="1" id="KW-0489">Methyltransferase</keyword>
<dbReference type="Gene3D" id="3.40.50.12710">
    <property type="match status" value="1"/>
</dbReference>
<dbReference type="RefSeq" id="WP_261936170.1">
    <property type="nucleotide sequence ID" value="NZ_AP018817.1"/>
</dbReference>
<dbReference type="SUPFAM" id="SSF53335">
    <property type="entry name" value="S-adenosyl-L-methionine-dependent methyltransferases"/>
    <property type="match status" value="1"/>
</dbReference>
<keyword evidence="4" id="KW-1185">Reference proteome</keyword>
<sequence length="355" mass="38137">MSPETASLADRLARQIASGGPISVAHYISEANQHYYATRDPLGADGDFTTAPEISQMFGELVGLALADVWMRSGRRPETVYAELGPGRGTLAADALRAMERAALAPKVHLVETSPALRGRQLALLPHAIHHDSIDSLPETGPLLVVANEFFDALPVRQCIRVGDEWRERVVVSREAEGRFLPVPGYRRIESGLPPFAVDAPEGAILESPIVGAGIAYALAHRIARQGGAAIIIDYGHEGPALGDTLQAVKAHQFADPFTDPGEVDLTTHVDFNVLGNMARQAGLRVHGPVGQGDYLRKLGIDARADQLARTAPARAAEVEAARHRLTDAAEMGTLFKAMAWTHPDWADPAGFDRL</sequence>
<accession>A0ABM7G0Z9</accession>
<dbReference type="Proteomes" id="UP001059971">
    <property type="component" value="Chromosome 1"/>
</dbReference>
<keyword evidence="2" id="KW-0808">Transferase</keyword>
<gene>
    <name evidence="3" type="ORF">SBA_ch1_11070</name>
</gene>
<dbReference type="PANTHER" id="PTHR12049:SF7">
    <property type="entry name" value="PROTEIN ARGININE METHYLTRANSFERASE NDUFAF7, MITOCHONDRIAL"/>
    <property type="match status" value="1"/>
</dbReference>
<dbReference type="EMBL" id="AP018817">
    <property type="protein sequence ID" value="BBF68907.1"/>
    <property type="molecule type" value="Genomic_DNA"/>
</dbReference>
<proteinExistence type="predicted"/>
<dbReference type="InterPro" id="IPR003788">
    <property type="entry name" value="NDUFAF7"/>
</dbReference>
<evidence type="ECO:0000256" key="1">
    <source>
        <dbReference type="ARBA" id="ARBA00022603"/>
    </source>
</evidence>
<reference evidence="3" key="1">
    <citation type="submission" date="2018-07" db="EMBL/GenBank/DDBJ databases">
        <title>Complete genome sequence of Sphingomonas bisphenolicum strain AO1, a bisphenol A degradative bacterium isolated from Japanese farm field.</title>
        <authorList>
            <person name="Murakami M."/>
            <person name="Koh M."/>
            <person name="Koba S."/>
            <person name="Matsumura Y."/>
        </authorList>
    </citation>
    <scope>NUCLEOTIDE SEQUENCE</scope>
    <source>
        <strain evidence="3">AO1</strain>
    </source>
</reference>